<accession>A0A5B7YCX9</accession>
<dbReference type="InterPro" id="IPR001279">
    <property type="entry name" value="Metallo-B-lactamas"/>
</dbReference>
<gene>
    <name evidence="2" type="ORF">FBQ74_02820</name>
</gene>
<evidence type="ECO:0000313" key="3">
    <source>
        <dbReference type="Proteomes" id="UP000304912"/>
    </source>
</evidence>
<dbReference type="Proteomes" id="UP000304912">
    <property type="component" value="Chromosome"/>
</dbReference>
<keyword evidence="3" id="KW-1185">Reference proteome</keyword>
<dbReference type="SUPFAM" id="SSF56281">
    <property type="entry name" value="Metallo-hydrolase/oxidoreductase"/>
    <property type="match status" value="1"/>
</dbReference>
<proteinExistence type="predicted"/>
<dbReference type="RefSeq" id="WP_139755222.1">
    <property type="nucleotide sequence ID" value="NZ_CP039852.1"/>
</dbReference>
<sequence length="372" mass="42565">MLNIIKKITIFLAVIISLLLLAAYGINQNLVTLSEKDYSVEYFVDGNFVNQPPRAEDSPFKFFSILYRRFTQEREASRPETPVPVRPLTRAQLERLPDNDVHVVKLGHSGLLIKAHKEYWLIDPIFSQRASPFSFMGPERFHPSPIAIKELPSVSRILLTHNHYDHLDEETIRQLDNDNLQYTVPLGVKAELISWGVDAGRVSELGWWDAKAVKNGEVVLVPAQHFSGRGLSDRNKSLWGAWVIRLNDKRLFVSGDSGYFDGFKKIGRRYGPFDMAFIENGAYAPYWPDVHMTPAQTIQATLDINASYLVPVHNSTFDLAFHPWFEPLEKISAAANNANVKLLTPRFGEIINVQQPATFDTWWRDVMQPRYR</sequence>
<dbReference type="GO" id="GO:0005737">
    <property type="term" value="C:cytoplasm"/>
    <property type="evidence" value="ECO:0007669"/>
    <property type="project" value="TreeGrafter"/>
</dbReference>
<dbReference type="OrthoDB" id="9805728at2"/>
<dbReference type="PANTHER" id="PTHR15032:SF4">
    <property type="entry name" value="N-ACYL-PHOSPHATIDYLETHANOLAMINE-HYDROLYZING PHOSPHOLIPASE D"/>
    <property type="match status" value="1"/>
</dbReference>
<reference evidence="2 3" key="1">
    <citation type="submission" date="2019-04" db="EMBL/GenBank/DDBJ databases">
        <title>Salinimonas iocasae sp. nov., a halophilic bacterium isolated from the outer tube casing of tubeworms in Okinawa Trough.</title>
        <authorList>
            <person name="Zhang H."/>
            <person name="Wang H."/>
            <person name="Li C."/>
        </authorList>
    </citation>
    <scope>NUCLEOTIDE SEQUENCE [LARGE SCALE GENOMIC DNA]</scope>
    <source>
        <strain evidence="2 3">KX18D6</strain>
    </source>
</reference>
<evidence type="ECO:0000259" key="1">
    <source>
        <dbReference type="Pfam" id="PF12706"/>
    </source>
</evidence>
<keyword evidence="2" id="KW-0378">Hydrolase</keyword>
<feature type="domain" description="Metallo-beta-lactamase" evidence="1">
    <location>
        <begin position="121"/>
        <end position="313"/>
    </location>
</feature>
<name>A0A5B7YCX9_9ALTE</name>
<dbReference type="KEGG" id="salk:FBQ74_02820"/>
<dbReference type="InterPro" id="IPR036866">
    <property type="entry name" value="RibonucZ/Hydroxyglut_hydro"/>
</dbReference>
<protein>
    <submittedName>
        <fullName evidence="2">Hydrolase</fullName>
    </submittedName>
</protein>
<evidence type="ECO:0000313" key="2">
    <source>
        <dbReference type="EMBL" id="QCZ92469.1"/>
    </source>
</evidence>
<dbReference type="PANTHER" id="PTHR15032">
    <property type="entry name" value="N-ACYL-PHOSPHATIDYLETHANOLAMINE-HYDROLYZING PHOSPHOLIPASE D"/>
    <property type="match status" value="1"/>
</dbReference>
<dbReference type="AlphaFoldDB" id="A0A5B7YCX9"/>
<dbReference type="EMBL" id="CP039852">
    <property type="protein sequence ID" value="QCZ92469.1"/>
    <property type="molecule type" value="Genomic_DNA"/>
</dbReference>
<dbReference type="Pfam" id="PF12706">
    <property type="entry name" value="Lactamase_B_2"/>
    <property type="match status" value="1"/>
</dbReference>
<dbReference type="GO" id="GO:0016787">
    <property type="term" value="F:hydrolase activity"/>
    <property type="evidence" value="ECO:0007669"/>
    <property type="project" value="UniProtKB-KW"/>
</dbReference>
<organism evidence="2 3">
    <name type="scientific">Salinimonas iocasae</name>
    <dbReference type="NCBI Taxonomy" id="2572577"/>
    <lineage>
        <taxon>Bacteria</taxon>
        <taxon>Pseudomonadati</taxon>
        <taxon>Pseudomonadota</taxon>
        <taxon>Gammaproteobacteria</taxon>
        <taxon>Alteromonadales</taxon>
        <taxon>Alteromonadaceae</taxon>
        <taxon>Alteromonas/Salinimonas group</taxon>
        <taxon>Salinimonas</taxon>
    </lineage>
</organism>
<dbReference type="Gene3D" id="3.60.15.10">
    <property type="entry name" value="Ribonuclease Z/Hydroxyacylglutathione hydrolase-like"/>
    <property type="match status" value="1"/>
</dbReference>